<evidence type="ECO:0000313" key="1">
    <source>
        <dbReference type="EMBL" id="PTB37132.1"/>
    </source>
</evidence>
<reference evidence="1 2" key="1">
    <citation type="submission" date="2016-07" db="EMBL/GenBank/DDBJ databases">
        <title>Multiple horizontal gene transfer events from other fungi enriched the ability of initially mycotrophic Trichoderma (Ascomycota) to feed on dead plant biomass.</title>
        <authorList>
            <consortium name="DOE Joint Genome Institute"/>
            <person name="Aerts A."/>
            <person name="Atanasova L."/>
            <person name="Chenthamara K."/>
            <person name="Zhang J."/>
            <person name="Grujic M."/>
            <person name="Henrissat B."/>
            <person name="Kuo A."/>
            <person name="Salamov A."/>
            <person name="Lipzen A."/>
            <person name="Labutti K."/>
            <person name="Barry K."/>
            <person name="Miao Y."/>
            <person name="Rahimi M.J."/>
            <person name="Shen Q."/>
            <person name="Grigoriev I.V."/>
            <person name="Kubicek C.P."/>
            <person name="Druzhinina I.S."/>
        </authorList>
    </citation>
    <scope>NUCLEOTIDE SEQUENCE [LARGE SCALE GENOMIC DNA]</scope>
    <source>
        <strain evidence="1 2">CBS 433.97</strain>
    </source>
</reference>
<accession>A0A2T3YX62</accession>
<evidence type="ECO:0000313" key="2">
    <source>
        <dbReference type="Proteomes" id="UP000240493"/>
    </source>
</evidence>
<name>A0A2T3YX62_TRIA4</name>
<keyword evidence="2" id="KW-1185">Reference proteome</keyword>
<organism evidence="1 2">
    <name type="scientific">Trichoderma asperellum (strain ATCC 204424 / CBS 433.97 / NBRC 101777)</name>
    <dbReference type="NCBI Taxonomy" id="1042311"/>
    <lineage>
        <taxon>Eukaryota</taxon>
        <taxon>Fungi</taxon>
        <taxon>Dikarya</taxon>
        <taxon>Ascomycota</taxon>
        <taxon>Pezizomycotina</taxon>
        <taxon>Sordariomycetes</taxon>
        <taxon>Hypocreomycetidae</taxon>
        <taxon>Hypocreales</taxon>
        <taxon>Hypocreaceae</taxon>
        <taxon>Trichoderma</taxon>
    </lineage>
</organism>
<proteinExistence type="predicted"/>
<dbReference type="EMBL" id="KZ679268">
    <property type="protein sequence ID" value="PTB37132.1"/>
    <property type="molecule type" value="Genomic_DNA"/>
</dbReference>
<gene>
    <name evidence="1" type="ORF">M441DRAFT_30326</name>
</gene>
<dbReference type="OrthoDB" id="4899985at2759"/>
<sequence length="156" mass="18092">MSLRLRNRLTRQENERIVRRVLDTKIRIGGKSSSIRNKGRARNLDTNDGYAIVNAIKEVIEDNRLDVIQEGMLFAELDWRFECSECHVVKDLSGYVEANSFEIKVTDNDFKLKSVGCCMSCDEQHYDENDWGDYQLSSGRIQDLPGDPNRNYSPRR</sequence>
<protein>
    <submittedName>
        <fullName evidence="1">Uncharacterized protein</fullName>
    </submittedName>
</protein>
<dbReference type="Proteomes" id="UP000240493">
    <property type="component" value="Unassembled WGS sequence"/>
</dbReference>
<dbReference type="AlphaFoldDB" id="A0A2T3YX62"/>